<dbReference type="EMBL" id="LAZR01009620">
    <property type="protein sequence ID" value="KKM71521.1"/>
    <property type="molecule type" value="Genomic_DNA"/>
</dbReference>
<evidence type="ECO:0000313" key="1">
    <source>
        <dbReference type="EMBL" id="KKM71521.1"/>
    </source>
</evidence>
<comment type="caution">
    <text evidence="1">The sequence shown here is derived from an EMBL/GenBank/DDBJ whole genome shotgun (WGS) entry which is preliminary data.</text>
</comment>
<proteinExistence type="predicted"/>
<name>A0A0F9KA62_9ZZZZ</name>
<gene>
    <name evidence="1" type="ORF">LCGC14_1429860</name>
</gene>
<dbReference type="AlphaFoldDB" id="A0A0F9KA62"/>
<protein>
    <submittedName>
        <fullName evidence="1">Uncharacterized protein</fullName>
    </submittedName>
</protein>
<accession>A0A0F9KA62</accession>
<reference evidence="1" key="1">
    <citation type="journal article" date="2015" name="Nature">
        <title>Complex archaea that bridge the gap between prokaryotes and eukaryotes.</title>
        <authorList>
            <person name="Spang A."/>
            <person name="Saw J.H."/>
            <person name="Jorgensen S.L."/>
            <person name="Zaremba-Niedzwiedzka K."/>
            <person name="Martijn J."/>
            <person name="Lind A.E."/>
            <person name="van Eijk R."/>
            <person name="Schleper C."/>
            <person name="Guy L."/>
            <person name="Ettema T.J."/>
        </authorList>
    </citation>
    <scope>NUCLEOTIDE SEQUENCE</scope>
</reference>
<organism evidence="1">
    <name type="scientific">marine sediment metagenome</name>
    <dbReference type="NCBI Taxonomy" id="412755"/>
    <lineage>
        <taxon>unclassified sequences</taxon>
        <taxon>metagenomes</taxon>
        <taxon>ecological metagenomes</taxon>
    </lineage>
</organism>
<sequence length="77" mass="9076">MPRRPTSNVRSRHQRWLAEIKRRGFADEVPHLDTVELMEWAYRAAQRIYVGKIREKVMPRGAGQRFRGTTDTGGYNF</sequence>